<keyword evidence="1" id="KW-0732">Signal</keyword>
<reference evidence="2 3" key="1">
    <citation type="submission" date="2020-08" db="EMBL/GenBank/DDBJ databases">
        <title>A novel species.</title>
        <authorList>
            <person name="Gao J."/>
        </authorList>
    </citation>
    <scope>NUCLEOTIDE SEQUENCE [LARGE SCALE GENOMIC DNA]</scope>
    <source>
        <strain evidence="2 3">CRXT-G-22</strain>
    </source>
</reference>
<dbReference type="EMBL" id="CP060828">
    <property type="protein sequence ID" value="QNP75209.1"/>
    <property type="molecule type" value="Genomic_DNA"/>
</dbReference>
<feature type="signal peptide" evidence="1">
    <location>
        <begin position="1"/>
        <end position="37"/>
    </location>
</feature>
<accession>A0A7H0IQZ3</accession>
<dbReference type="Proteomes" id="UP000516052">
    <property type="component" value="Chromosome"/>
</dbReference>
<organism evidence="2 3">
    <name type="scientific">Streptomyces roseirectus</name>
    <dbReference type="NCBI Taxonomy" id="2768066"/>
    <lineage>
        <taxon>Bacteria</taxon>
        <taxon>Bacillati</taxon>
        <taxon>Actinomycetota</taxon>
        <taxon>Actinomycetes</taxon>
        <taxon>Kitasatosporales</taxon>
        <taxon>Streptomycetaceae</taxon>
        <taxon>Streptomyces</taxon>
    </lineage>
</organism>
<feature type="chain" id="PRO_5028811640" description="Lipoprotein" evidence="1">
    <location>
        <begin position="38"/>
        <end position="190"/>
    </location>
</feature>
<sequence length="190" mass="19583">MTHAQGPREPAYPPLSHAALPAAVAVLCGLLASCAGAAPSAADRVTAPSASRLCDVLDAATARQVLTAPVPAPRAALDSCSYASADRTSLLTLSSSSRSYDAEVTAARGLAGDPASAGMRVVRSAEVTGLGQAAFSETAEVFQPPQRVALVVWRASSRVWVLTLARPADGRDDAERLVRVARRLDARLPG</sequence>
<dbReference type="RefSeq" id="WP_187752130.1">
    <property type="nucleotide sequence ID" value="NZ_CP060828.1"/>
</dbReference>
<protein>
    <recommendedName>
        <fullName evidence="4">Lipoprotein</fullName>
    </recommendedName>
</protein>
<proteinExistence type="predicted"/>
<name>A0A7H0IQZ3_9ACTN</name>
<dbReference type="AlphaFoldDB" id="A0A7H0IQZ3"/>
<gene>
    <name evidence="2" type="ORF">IAG44_41265</name>
</gene>
<evidence type="ECO:0000313" key="3">
    <source>
        <dbReference type="Proteomes" id="UP000516052"/>
    </source>
</evidence>
<dbReference type="KEGG" id="sroi:IAG44_41265"/>
<evidence type="ECO:0000256" key="1">
    <source>
        <dbReference type="SAM" id="SignalP"/>
    </source>
</evidence>
<keyword evidence="3" id="KW-1185">Reference proteome</keyword>
<evidence type="ECO:0000313" key="2">
    <source>
        <dbReference type="EMBL" id="QNP75209.1"/>
    </source>
</evidence>
<evidence type="ECO:0008006" key="4">
    <source>
        <dbReference type="Google" id="ProtNLM"/>
    </source>
</evidence>